<feature type="binding site" evidence="10">
    <location>
        <position position="204"/>
    </location>
    <ligand>
        <name>D-ribose 5-phosphate</name>
        <dbReference type="ChEBI" id="CHEBI:78346"/>
    </ligand>
</feature>
<comment type="cofactor">
    <cofactor evidence="10">
        <name>Mg(2+)</name>
        <dbReference type="ChEBI" id="CHEBI:18420"/>
    </cofactor>
    <text evidence="10">Binds 2 Mg(2+) ions per subunit.</text>
</comment>
<proteinExistence type="inferred from homology"/>
<dbReference type="Pfam" id="PF13793">
    <property type="entry name" value="Pribosyltran_N"/>
    <property type="match status" value="1"/>
</dbReference>
<dbReference type="HAMAP" id="MF_00583_A">
    <property type="entry name" value="RibP_PPkinase_A"/>
    <property type="match status" value="1"/>
</dbReference>
<evidence type="ECO:0000256" key="9">
    <source>
        <dbReference type="ARBA" id="ARBA00049535"/>
    </source>
</evidence>
<dbReference type="PANTHER" id="PTHR10210:SF32">
    <property type="entry name" value="RIBOSE-PHOSPHATE PYROPHOSPHOKINASE 2"/>
    <property type="match status" value="1"/>
</dbReference>
<evidence type="ECO:0000256" key="5">
    <source>
        <dbReference type="ARBA" id="ARBA00022741"/>
    </source>
</evidence>
<comment type="pathway">
    <text evidence="10">Metabolic intermediate biosynthesis; 5-phospho-alpha-D-ribose 1-diphosphate biosynthesis; 5-phospho-alpha-D-ribose 1-diphosphate from D-ribose 5-phosphate (route I): step 1/1.</text>
</comment>
<evidence type="ECO:0000256" key="10">
    <source>
        <dbReference type="HAMAP-Rule" id="MF_00583"/>
    </source>
</evidence>
<evidence type="ECO:0000256" key="7">
    <source>
        <dbReference type="ARBA" id="ARBA00022840"/>
    </source>
</evidence>
<keyword evidence="3 10" id="KW-0479">Metal-binding</keyword>
<keyword evidence="8 10" id="KW-0460">Magnesium</keyword>
<comment type="catalytic activity">
    <reaction evidence="9 10">
        <text>D-ribose 5-phosphate + ATP = 5-phospho-alpha-D-ribose 1-diphosphate + AMP + H(+)</text>
        <dbReference type="Rhea" id="RHEA:15609"/>
        <dbReference type="ChEBI" id="CHEBI:15378"/>
        <dbReference type="ChEBI" id="CHEBI:30616"/>
        <dbReference type="ChEBI" id="CHEBI:58017"/>
        <dbReference type="ChEBI" id="CHEBI:78346"/>
        <dbReference type="ChEBI" id="CHEBI:456215"/>
        <dbReference type="EC" id="2.7.6.1"/>
    </reaction>
</comment>
<evidence type="ECO:0000313" key="13">
    <source>
        <dbReference type="EMBL" id="XAT64007.1"/>
    </source>
</evidence>
<dbReference type="Gene3D" id="3.40.50.2020">
    <property type="match status" value="2"/>
</dbReference>
<reference evidence="13 14" key="1">
    <citation type="submission" date="2021-11" db="EMBL/GenBank/DDBJ databases">
        <title>Whole genome of Geoglobus acetivorans.</title>
        <authorList>
            <person name="Liu D."/>
        </authorList>
    </citation>
    <scope>NUCLEOTIDE SEQUENCE [LARGE SCALE GENOMIC DNA]</scope>
    <source>
        <strain evidence="13 14">SBH6</strain>
    </source>
</reference>
<feature type="binding site" evidence="10">
    <location>
        <position position="120"/>
    </location>
    <ligand>
        <name>Mg(2+)</name>
        <dbReference type="ChEBI" id="CHEBI:18420"/>
        <label>1</label>
    </ligand>
</feature>
<dbReference type="InterPro" id="IPR005946">
    <property type="entry name" value="Rib-P_diPkinase"/>
</dbReference>
<gene>
    <name evidence="10" type="primary">prs</name>
    <name evidence="13" type="ORF">LPQ35_01180</name>
</gene>
<dbReference type="NCBIfam" id="TIGR01251">
    <property type="entry name" value="ribP_PPkin"/>
    <property type="match status" value="1"/>
</dbReference>
<dbReference type="SUPFAM" id="SSF53271">
    <property type="entry name" value="PRTase-like"/>
    <property type="match status" value="1"/>
</dbReference>
<dbReference type="InterPro" id="IPR029099">
    <property type="entry name" value="Pribosyltran_N"/>
</dbReference>
<evidence type="ECO:0000256" key="8">
    <source>
        <dbReference type="ARBA" id="ARBA00022842"/>
    </source>
</evidence>
<dbReference type="PANTHER" id="PTHR10210">
    <property type="entry name" value="RIBOSE-PHOSPHATE DIPHOSPHOKINASE FAMILY MEMBER"/>
    <property type="match status" value="1"/>
</dbReference>
<dbReference type="InterPro" id="IPR037514">
    <property type="entry name" value="Rib-P_diPkinase_arc"/>
</dbReference>
<feature type="binding site" evidence="10">
    <location>
        <position position="155"/>
    </location>
    <ligand>
        <name>Mg(2+)</name>
        <dbReference type="ChEBI" id="CHEBI:18420"/>
        <label>2</label>
    </ligand>
</feature>
<evidence type="ECO:0000313" key="14">
    <source>
        <dbReference type="Proteomes" id="UP001492541"/>
    </source>
</evidence>
<dbReference type="Pfam" id="PF00156">
    <property type="entry name" value="Pribosyltran"/>
    <property type="match status" value="1"/>
</dbReference>
<dbReference type="InterPro" id="IPR029057">
    <property type="entry name" value="PRTase-like"/>
</dbReference>
<comment type="similarity">
    <text evidence="10">Belongs to the ribose-phosphate pyrophosphokinase family. Class III (archaeal) subfamily.</text>
</comment>
<evidence type="ECO:0000256" key="2">
    <source>
        <dbReference type="ARBA" id="ARBA00022679"/>
    </source>
</evidence>
<dbReference type="SMART" id="SM01400">
    <property type="entry name" value="Pribosyltran_N"/>
    <property type="match status" value="1"/>
</dbReference>
<dbReference type="GO" id="GO:0004749">
    <property type="term" value="F:ribose phosphate diphosphokinase activity"/>
    <property type="evidence" value="ECO:0007669"/>
    <property type="project" value="UniProtKB-EC"/>
</dbReference>
<accession>A0ABZ3H3J1</accession>
<dbReference type="RefSeq" id="WP_193806599.1">
    <property type="nucleotide sequence ID" value="NZ_CP087714.1"/>
</dbReference>
<feature type="domain" description="Phosphoribosyltransferase" evidence="11">
    <location>
        <begin position="145"/>
        <end position="237"/>
    </location>
</feature>
<sequence length="277" mass="30296">MKLIAGPSSPLLAKRLSEAAKIDIADTTYRKFPDGELYVRVNDASDDRYVVVNSINSNEDLIYLLLIFEALSEKEVIAVIPYMGYARQDRAFLEGEAVSIRAIARLIESYAERVITVNIHSNEAKNHFRKLVEVDAMPLIGEHYLERDVVMLSPDRGSLSRVKVAAQVAGCDFDYLEKTRIDAENVVIQPKNLDVGGRKVVIVDDIISTGGTMVTAAKQLMGNAEGVEAACVHAVLASNALNKLYSAGISEVISTDTVERQVSKLSAAELISEVILN</sequence>
<evidence type="ECO:0000256" key="6">
    <source>
        <dbReference type="ARBA" id="ARBA00022777"/>
    </source>
</evidence>
<evidence type="ECO:0000256" key="1">
    <source>
        <dbReference type="ARBA" id="ARBA00022490"/>
    </source>
</evidence>
<dbReference type="Proteomes" id="UP001492541">
    <property type="component" value="Chromosome"/>
</dbReference>
<comment type="subcellular location">
    <subcellularLocation>
        <location evidence="10">Cytoplasm</location>
    </subcellularLocation>
</comment>
<dbReference type="InterPro" id="IPR000836">
    <property type="entry name" value="PRTase_dom"/>
</dbReference>
<feature type="binding site" evidence="10">
    <location>
        <begin position="34"/>
        <end position="36"/>
    </location>
    <ligand>
        <name>ATP</name>
        <dbReference type="ChEBI" id="CHEBI:30616"/>
    </ligand>
</feature>
<name>A0ABZ3H3J1_GEOAI</name>
<keyword evidence="7 10" id="KW-0067">ATP-binding</keyword>
<evidence type="ECO:0000259" key="12">
    <source>
        <dbReference type="Pfam" id="PF13793"/>
    </source>
</evidence>
<dbReference type="CDD" id="cd06223">
    <property type="entry name" value="PRTases_typeI"/>
    <property type="match status" value="1"/>
</dbReference>
<feature type="binding site" evidence="10">
    <location>
        <begin position="87"/>
        <end position="88"/>
    </location>
    <ligand>
        <name>ATP</name>
        <dbReference type="ChEBI" id="CHEBI:30616"/>
    </ligand>
</feature>
<feature type="domain" description="Ribose-phosphate pyrophosphokinase N-terminal" evidence="12">
    <location>
        <begin position="1"/>
        <end position="109"/>
    </location>
</feature>
<feature type="binding site" evidence="10">
    <location>
        <begin position="208"/>
        <end position="212"/>
    </location>
    <ligand>
        <name>D-ribose 5-phosphate</name>
        <dbReference type="ChEBI" id="CHEBI:78346"/>
    </ligand>
</feature>
<evidence type="ECO:0000256" key="4">
    <source>
        <dbReference type="ARBA" id="ARBA00022727"/>
    </source>
</evidence>
<feature type="binding site" evidence="10">
    <location>
        <position position="180"/>
    </location>
    <ligand>
        <name>D-ribose 5-phosphate</name>
        <dbReference type="ChEBI" id="CHEBI:78346"/>
    </ligand>
</feature>
<evidence type="ECO:0000256" key="3">
    <source>
        <dbReference type="ARBA" id="ARBA00022723"/>
    </source>
</evidence>
<protein>
    <recommendedName>
        <fullName evidence="10">Ribose-phosphate pyrophosphokinase</fullName>
        <shortName evidence="10">RPPK</shortName>
        <ecNumber evidence="10">2.7.6.1</ecNumber>
    </recommendedName>
    <alternativeName>
        <fullName evidence="10">5-phospho-D-ribosyl alpha-1-diphosphate synthase</fullName>
    </alternativeName>
    <alternativeName>
        <fullName evidence="10">Phosphoribosyl diphosphate synthase</fullName>
    </alternativeName>
    <alternativeName>
        <fullName evidence="10">Phosphoribosyl pyrophosphate synthase</fullName>
        <shortName evidence="10">P-Rib-PP synthase</shortName>
        <shortName evidence="10">PRPP synthase</shortName>
        <shortName evidence="10">PRPPase</shortName>
    </alternativeName>
</protein>
<evidence type="ECO:0000259" key="11">
    <source>
        <dbReference type="Pfam" id="PF00156"/>
    </source>
</evidence>
<comment type="function">
    <text evidence="10">Involved in the biosynthesis of the central metabolite phospho-alpha-D-ribosyl-1-pyrophosphate (PRPP) via the transfer of pyrophosphoryl group from ATP to 1-hydroxyl of ribose-5-phosphate (Rib-5-P).</text>
</comment>
<keyword evidence="4 10" id="KW-0545">Nucleotide biosynthesis</keyword>
<keyword evidence="1 10" id="KW-0963">Cytoplasm</keyword>
<dbReference type="GeneID" id="90448254"/>
<feature type="active site" evidence="10">
    <location>
        <position position="178"/>
    </location>
</feature>
<organism evidence="13 14">
    <name type="scientific">Geoglobus acetivorans</name>
    <dbReference type="NCBI Taxonomy" id="565033"/>
    <lineage>
        <taxon>Archaea</taxon>
        <taxon>Methanobacteriati</taxon>
        <taxon>Methanobacteriota</taxon>
        <taxon>Archaeoglobi</taxon>
        <taxon>Archaeoglobales</taxon>
        <taxon>Archaeoglobaceae</taxon>
        <taxon>Geoglobus</taxon>
    </lineage>
</organism>
<keyword evidence="2 10" id="KW-0808">Transferase</keyword>
<keyword evidence="5 10" id="KW-0547">Nucleotide-binding</keyword>
<keyword evidence="14" id="KW-1185">Reference proteome</keyword>
<dbReference type="EC" id="2.7.6.1" evidence="10"/>
<dbReference type="NCBIfam" id="NF002095">
    <property type="entry name" value="PRK00934.1"/>
    <property type="match status" value="1"/>
</dbReference>
<dbReference type="EMBL" id="CP087714">
    <property type="protein sequence ID" value="XAT64007.1"/>
    <property type="molecule type" value="Genomic_DNA"/>
</dbReference>
<keyword evidence="6 10" id="KW-0418">Kinase</keyword>